<dbReference type="InterPro" id="IPR003477">
    <property type="entry name" value="PemK-like"/>
</dbReference>
<proteinExistence type="inferred from homology"/>
<gene>
    <name evidence="2" type="ORF">H8S65_08165</name>
</gene>
<dbReference type="InterPro" id="IPR011067">
    <property type="entry name" value="Plasmid_toxin/cell-grow_inhib"/>
</dbReference>
<dbReference type="Gene3D" id="2.30.30.110">
    <property type="match status" value="1"/>
</dbReference>
<dbReference type="Pfam" id="PF02452">
    <property type="entry name" value="PemK_toxin"/>
    <property type="match status" value="1"/>
</dbReference>
<keyword evidence="1" id="KW-0255">Endonuclease</keyword>
<keyword evidence="1" id="KW-0540">Nuclease</keyword>
<sequence length="112" mass="12390">MSMNRSEIYTVNLDPTIGTEIKKTRPCVIVSPDEMNAHLLTVQVVPLTSKERNIPSRVKIASALASGLKADSFAALDQLKTIDKQRCVSFIGKISEAEAMEIADVLCKMYQY</sequence>
<comment type="similarity">
    <text evidence="1">Belongs to the PemK/MazF family.</text>
</comment>
<evidence type="ECO:0000256" key="1">
    <source>
        <dbReference type="PIRNR" id="PIRNR033490"/>
    </source>
</evidence>
<organism evidence="2 3">
    <name type="scientific">Parabacteroides hominis</name>
    <dbReference type="NCBI Taxonomy" id="2763057"/>
    <lineage>
        <taxon>Bacteria</taxon>
        <taxon>Pseudomonadati</taxon>
        <taxon>Bacteroidota</taxon>
        <taxon>Bacteroidia</taxon>
        <taxon>Bacteroidales</taxon>
        <taxon>Tannerellaceae</taxon>
        <taxon>Parabacteroides</taxon>
    </lineage>
</organism>
<dbReference type="SUPFAM" id="SSF50118">
    <property type="entry name" value="Cell growth inhibitor/plasmid maintenance toxic component"/>
    <property type="match status" value="1"/>
</dbReference>
<keyword evidence="1" id="KW-0378">Hydrolase</keyword>
<dbReference type="PANTHER" id="PTHR33988">
    <property type="entry name" value="ENDORIBONUCLEASE MAZF-RELATED"/>
    <property type="match status" value="1"/>
</dbReference>
<name>A0ABR7DMS7_9BACT</name>
<evidence type="ECO:0000313" key="2">
    <source>
        <dbReference type="EMBL" id="MBC5632739.1"/>
    </source>
</evidence>
<dbReference type="EC" id="3.1.-.-" evidence="1"/>
<evidence type="ECO:0000313" key="3">
    <source>
        <dbReference type="Proteomes" id="UP000651475"/>
    </source>
</evidence>
<comment type="function">
    <text evidence="1">Toxic component of a type II toxin-antitoxin (TA) system.</text>
</comment>
<dbReference type="PIRSF" id="PIRSF033490">
    <property type="entry name" value="MazF"/>
    <property type="match status" value="1"/>
</dbReference>
<dbReference type="PANTHER" id="PTHR33988:SF2">
    <property type="entry name" value="ENDORIBONUCLEASE MAZF"/>
    <property type="match status" value="1"/>
</dbReference>
<accession>A0ABR7DMS7</accession>
<reference evidence="2 3" key="1">
    <citation type="submission" date="2020-08" db="EMBL/GenBank/DDBJ databases">
        <title>Genome public.</title>
        <authorList>
            <person name="Liu C."/>
            <person name="Sun Q."/>
        </authorList>
    </citation>
    <scope>NUCLEOTIDE SEQUENCE [LARGE SCALE GENOMIC DNA]</scope>
    <source>
        <strain evidence="2 3">NSJ-79</strain>
    </source>
</reference>
<comment type="caution">
    <text evidence="2">The sequence shown here is derived from an EMBL/GenBank/DDBJ whole genome shotgun (WGS) entry which is preliminary data.</text>
</comment>
<dbReference type="EMBL" id="JACOOJ010000010">
    <property type="protein sequence ID" value="MBC5632739.1"/>
    <property type="molecule type" value="Genomic_DNA"/>
</dbReference>
<keyword evidence="3" id="KW-1185">Reference proteome</keyword>
<dbReference type="Proteomes" id="UP000651475">
    <property type="component" value="Unassembled WGS sequence"/>
</dbReference>
<protein>
    <recommendedName>
        <fullName evidence="1">mRNA interferase</fullName>
        <ecNumber evidence="1">3.1.-.-</ecNumber>
    </recommendedName>
</protein>